<protein>
    <submittedName>
        <fullName evidence="2">Uncharacterized protein</fullName>
    </submittedName>
</protein>
<dbReference type="HOGENOM" id="CLU_173065_3_0_0"/>
<reference evidence="2 3" key="1">
    <citation type="journal article" date="2010" name="Proc. Natl. Acad. Sci. U.S.A.">
        <title>A Nitrospira metagenome illuminates the physiology and evolution of globally important nitrite-oxidizing bacteria.</title>
        <authorList>
            <person name="Lucker S."/>
            <person name="Wagner M."/>
            <person name="Maixner F."/>
            <person name="Pelletier E."/>
            <person name="Koch H."/>
            <person name="Vacherie B."/>
            <person name="Rattei T."/>
            <person name="Sinninghe Damste J."/>
            <person name="Spieck E."/>
            <person name="Le Paslier D."/>
            <person name="Daims H."/>
        </authorList>
    </citation>
    <scope>NUCLEOTIDE SEQUENCE [LARGE SCALE GENOMIC DNA]</scope>
</reference>
<feature type="region of interest" description="Disordered" evidence="1">
    <location>
        <begin position="1"/>
        <end position="25"/>
    </location>
</feature>
<evidence type="ECO:0000313" key="2">
    <source>
        <dbReference type="EMBL" id="CBK41564.1"/>
    </source>
</evidence>
<dbReference type="KEGG" id="nde:NIDE1835"/>
<keyword evidence="3" id="KW-1185">Reference proteome</keyword>
<organism evidence="2 3">
    <name type="scientific">Nitrospira defluvii</name>
    <dbReference type="NCBI Taxonomy" id="330214"/>
    <lineage>
        <taxon>Bacteria</taxon>
        <taxon>Pseudomonadati</taxon>
        <taxon>Nitrospirota</taxon>
        <taxon>Nitrospiria</taxon>
        <taxon>Nitrospirales</taxon>
        <taxon>Nitrospiraceae</taxon>
        <taxon>Nitrospira</taxon>
    </lineage>
</organism>
<gene>
    <name evidence="2" type="ORF">NIDE1835</name>
</gene>
<dbReference type="EMBL" id="FP929003">
    <property type="protein sequence ID" value="CBK41564.1"/>
    <property type="molecule type" value="Genomic_DNA"/>
</dbReference>
<accession>D8PEA5</accession>
<feature type="compositionally biased region" description="Basic residues" evidence="1">
    <location>
        <begin position="85"/>
        <end position="94"/>
    </location>
</feature>
<dbReference type="AlphaFoldDB" id="D8PEA5"/>
<evidence type="ECO:0000313" key="3">
    <source>
        <dbReference type="Proteomes" id="UP000001660"/>
    </source>
</evidence>
<evidence type="ECO:0000256" key="1">
    <source>
        <dbReference type="SAM" id="MobiDB-lite"/>
    </source>
</evidence>
<feature type="region of interest" description="Disordered" evidence="1">
    <location>
        <begin position="82"/>
        <end position="106"/>
    </location>
</feature>
<sequence>MPDQQQQEKENVMKRKRQTRSDVMRPEYTFDYTTAVRGKYYRQLLQEGANVAVLEPDVAKAFRDSAAVNAALRSLLEMSEATRRLTTRPKRASRRSYLGMNGPGRG</sequence>
<name>D8PEA5_9BACT</name>
<dbReference type="Proteomes" id="UP000001660">
    <property type="component" value="Chromosome"/>
</dbReference>
<proteinExistence type="predicted"/>